<dbReference type="InterPro" id="IPR051225">
    <property type="entry name" value="NAD(P)_epim/dehydratase"/>
</dbReference>
<reference evidence="3 4" key="1">
    <citation type="submission" date="2024-03" db="EMBL/GenBank/DDBJ databases">
        <title>Aureococcus anophagefferens CCMP1851 and Kratosvirus quantuckense: Draft genome of a second virus-susceptible host strain in the model system.</title>
        <authorList>
            <person name="Chase E."/>
            <person name="Truchon A.R."/>
            <person name="Schepens W."/>
            <person name="Wilhelm S.W."/>
        </authorList>
    </citation>
    <scope>NUCLEOTIDE SEQUENCE [LARGE SCALE GENOMIC DNA]</scope>
    <source>
        <strain evidence="3 4">CCMP1851</strain>
    </source>
</reference>
<gene>
    <name evidence="3" type="ORF">SO694_00023450</name>
</gene>
<comment type="caution">
    <text evidence="3">The sequence shown here is derived from an EMBL/GenBank/DDBJ whole genome shotgun (WGS) entry which is preliminary data.</text>
</comment>
<keyword evidence="4" id="KW-1185">Reference proteome</keyword>
<organism evidence="3 4">
    <name type="scientific">Aureococcus anophagefferens</name>
    <name type="common">Harmful bloom alga</name>
    <dbReference type="NCBI Taxonomy" id="44056"/>
    <lineage>
        <taxon>Eukaryota</taxon>
        <taxon>Sar</taxon>
        <taxon>Stramenopiles</taxon>
        <taxon>Ochrophyta</taxon>
        <taxon>Pelagophyceae</taxon>
        <taxon>Pelagomonadales</taxon>
        <taxon>Pelagomonadaceae</taxon>
        <taxon>Aureococcus</taxon>
    </lineage>
</organism>
<evidence type="ECO:0000313" key="4">
    <source>
        <dbReference type="Proteomes" id="UP001363151"/>
    </source>
</evidence>
<name>A0ABR1FTP4_AURAN</name>
<evidence type="ECO:0000256" key="1">
    <source>
        <dbReference type="ARBA" id="ARBA00007637"/>
    </source>
</evidence>
<dbReference type="Proteomes" id="UP001363151">
    <property type="component" value="Unassembled WGS sequence"/>
</dbReference>
<dbReference type="InterPro" id="IPR036291">
    <property type="entry name" value="NAD(P)-bd_dom_sf"/>
</dbReference>
<dbReference type="SUPFAM" id="SSF51735">
    <property type="entry name" value="NAD(P)-binding Rossmann-fold domains"/>
    <property type="match status" value="1"/>
</dbReference>
<dbReference type="PANTHER" id="PTHR42687">
    <property type="entry name" value="L-THREONINE 3-DEHYDROGENASE"/>
    <property type="match status" value="1"/>
</dbReference>
<evidence type="ECO:0000259" key="2">
    <source>
        <dbReference type="Pfam" id="PF01370"/>
    </source>
</evidence>
<dbReference type="InterPro" id="IPR001509">
    <property type="entry name" value="Epimerase_deHydtase"/>
</dbReference>
<feature type="domain" description="NAD-dependent epimerase/dehydratase" evidence="2">
    <location>
        <begin position="69"/>
        <end position="312"/>
    </location>
</feature>
<comment type="similarity">
    <text evidence="1">Belongs to the NAD(P)-dependent epimerase/dehydratase family.</text>
</comment>
<dbReference type="PANTHER" id="PTHR42687:SF1">
    <property type="entry name" value="L-THREONINE 3-DEHYDROGENASE, MITOCHONDRIAL"/>
    <property type="match status" value="1"/>
</dbReference>
<sequence length="413" mass="43621">MLAKLARLNAPRVAARAAAPRALFSSDSVVDTITLTQKRSAVLRNASDADLEATKKAIANEQKRRQSTLIIGAAGAVGKRLCAALTQAGHKVIATDRTPVLPKDLRDSIGEKGICIGSVDVTDAEGLVKLFEEHADANTSVWNLAAPLSVDTALNPAIAEAITIGGMKNVLAAMAKVGAKKICFTDSIGSFGASSPRVGASARWLTKNPTQDPGSDYGLQKRGCRELMADFAKKHNGDPRFAVLPGVLHSNSVWGNGTTEYALDALLSAPHQATTLGLPTGESYTCPVDPDVRMPMVFVDDLMRGLVALQEAEPDVLAEPENGYCIPGLSFSANELFSEIRKHYPGFGFRVQLDANMDKFAKLWPDELATEEPLRDLGYKPEVGLEEMVATHAKAGAAAGRAGGSCQGSGAKA</sequence>
<dbReference type="EMBL" id="JBBJCI010000230">
    <property type="protein sequence ID" value="KAK7238432.1"/>
    <property type="molecule type" value="Genomic_DNA"/>
</dbReference>
<dbReference type="Gene3D" id="3.40.50.720">
    <property type="entry name" value="NAD(P)-binding Rossmann-like Domain"/>
    <property type="match status" value="1"/>
</dbReference>
<protein>
    <submittedName>
        <fullName evidence="3">L-threonine 3-dehydrogenase</fullName>
    </submittedName>
</protein>
<proteinExistence type="inferred from homology"/>
<accession>A0ABR1FTP4</accession>
<dbReference type="Pfam" id="PF01370">
    <property type="entry name" value="Epimerase"/>
    <property type="match status" value="1"/>
</dbReference>
<evidence type="ECO:0000313" key="3">
    <source>
        <dbReference type="EMBL" id="KAK7238432.1"/>
    </source>
</evidence>